<comment type="caution">
    <text evidence="1">The sequence shown here is derived from an EMBL/GenBank/DDBJ whole genome shotgun (WGS) entry which is preliminary data.</text>
</comment>
<protein>
    <submittedName>
        <fullName evidence="1">Uncharacterized protein</fullName>
    </submittedName>
</protein>
<organism evidence="1 2">
    <name type="scientific">Candidatus Jettenia ecosi</name>
    <dbReference type="NCBI Taxonomy" id="2494326"/>
    <lineage>
        <taxon>Bacteria</taxon>
        <taxon>Pseudomonadati</taxon>
        <taxon>Planctomycetota</taxon>
        <taxon>Candidatus Brocadiia</taxon>
        <taxon>Candidatus Brocadiales</taxon>
        <taxon>Candidatus Brocadiaceae</taxon>
        <taxon>Candidatus Jettenia</taxon>
    </lineage>
</organism>
<proteinExistence type="predicted"/>
<evidence type="ECO:0000313" key="1">
    <source>
        <dbReference type="EMBL" id="TLD40406.1"/>
    </source>
</evidence>
<gene>
    <name evidence="1" type="ORF">JETT_3341</name>
</gene>
<dbReference type="EMBL" id="SULG01000104">
    <property type="protein sequence ID" value="TLD40406.1"/>
    <property type="molecule type" value="Genomic_DNA"/>
</dbReference>
<reference evidence="1 2" key="1">
    <citation type="submission" date="2019-04" db="EMBL/GenBank/DDBJ databases">
        <title>Genome of a novel bacterium Candidatus Jettenia ecosi reconstructed from metagenome of an anammox bioreactor.</title>
        <authorList>
            <person name="Mardanov A.V."/>
            <person name="Beletsky A.V."/>
            <person name="Ravin N.V."/>
            <person name="Botchkova E.A."/>
            <person name="Litti Y.V."/>
            <person name="Nozhevnikova A.N."/>
        </authorList>
    </citation>
    <scope>NUCLEOTIDE SEQUENCE [LARGE SCALE GENOMIC DNA]</scope>
    <source>
        <strain evidence="1">J2</strain>
    </source>
</reference>
<evidence type="ECO:0000313" key="2">
    <source>
        <dbReference type="Proteomes" id="UP000319783"/>
    </source>
</evidence>
<name>A0A533Q714_9BACT</name>
<dbReference type="AlphaFoldDB" id="A0A533Q714"/>
<dbReference type="Proteomes" id="UP000319783">
    <property type="component" value="Unassembled WGS sequence"/>
</dbReference>
<accession>A0A533Q714</accession>
<sequence length="38" mass="4468">MEIQSKIVKVKLITYYLMTNHANFTKEIQALLDLCKLL</sequence>